<dbReference type="SUPFAM" id="SSF50891">
    <property type="entry name" value="Cyclophilin-like"/>
    <property type="match status" value="1"/>
</dbReference>
<evidence type="ECO:0000259" key="4">
    <source>
        <dbReference type="PROSITE" id="PS50072"/>
    </source>
</evidence>
<evidence type="ECO:0000313" key="5">
    <source>
        <dbReference type="EMBL" id="VAW37491.1"/>
    </source>
</evidence>
<dbReference type="InterPro" id="IPR044666">
    <property type="entry name" value="Cyclophilin_A-like"/>
</dbReference>
<dbReference type="AlphaFoldDB" id="A0A3B0V3C6"/>
<dbReference type="PANTHER" id="PTHR45625">
    <property type="entry name" value="PEPTIDYL-PROLYL CIS-TRANS ISOMERASE-RELATED"/>
    <property type="match status" value="1"/>
</dbReference>
<evidence type="ECO:0000256" key="1">
    <source>
        <dbReference type="ARBA" id="ARBA00013194"/>
    </source>
</evidence>
<dbReference type="Pfam" id="PF00160">
    <property type="entry name" value="Pro_isomerase"/>
    <property type="match status" value="1"/>
</dbReference>
<organism evidence="5">
    <name type="scientific">hydrothermal vent metagenome</name>
    <dbReference type="NCBI Taxonomy" id="652676"/>
    <lineage>
        <taxon>unclassified sequences</taxon>
        <taxon>metagenomes</taxon>
        <taxon>ecological metagenomes</taxon>
    </lineage>
</organism>
<reference evidence="5" key="1">
    <citation type="submission" date="2018-06" db="EMBL/GenBank/DDBJ databases">
        <authorList>
            <person name="Zhirakovskaya E."/>
        </authorList>
    </citation>
    <scope>NUCLEOTIDE SEQUENCE</scope>
</reference>
<sequence>DGTTFHRVIPGFVIQGGDPNTKGANTATYGMGGPGYTVDAEFSDIPHKRGILSMARSNDPNSAGSQFFIVVGDVPSLDGKYTVFGELTSGIDVAETIVALPRDTRDMPRERVEMKVIVK</sequence>
<dbReference type="PRINTS" id="PR00153">
    <property type="entry name" value="CSAPPISMRASE"/>
</dbReference>
<keyword evidence="3 5" id="KW-0413">Isomerase</keyword>
<protein>
    <recommendedName>
        <fullName evidence="1">peptidylprolyl isomerase</fullName>
        <ecNumber evidence="1">5.2.1.8</ecNumber>
    </recommendedName>
</protein>
<evidence type="ECO:0000256" key="2">
    <source>
        <dbReference type="ARBA" id="ARBA00023110"/>
    </source>
</evidence>
<dbReference type="CDD" id="cd00317">
    <property type="entry name" value="cyclophilin"/>
    <property type="match status" value="1"/>
</dbReference>
<dbReference type="GO" id="GO:0003755">
    <property type="term" value="F:peptidyl-prolyl cis-trans isomerase activity"/>
    <property type="evidence" value="ECO:0007669"/>
    <property type="project" value="UniProtKB-KW"/>
</dbReference>
<feature type="non-terminal residue" evidence="5">
    <location>
        <position position="1"/>
    </location>
</feature>
<dbReference type="Gene3D" id="2.40.100.10">
    <property type="entry name" value="Cyclophilin-like"/>
    <property type="match status" value="1"/>
</dbReference>
<keyword evidence="2" id="KW-0697">Rotamase</keyword>
<proteinExistence type="predicted"/>
<evidence type="ECO:0000256" key="3">
    <source>
        <dbReference type="ARBA" id="ARBA00023235"/>
    </source>
</evidence>
<feature type="domain" description="PPIase cyclophilin-type" evidence="4">
    <location>
        <begin position="1"/>
        <end position="114"/>
    </location>
</feature>
<name>A0A3B0V3C6_9ZZZZ</name>
<dbReference type="EC" id="5.2.1.8" evidence="1"/>
<dbReference type="PROSITE" id="PS50072">
    <property type="entry name" value="CSA_PPIASE_2"/>
    <property type="match status" value="1"/>
</dbReference>
<dbReference type="EMBL" id="UOEZ01000055">
    <property type="protein sequence ID" value="VAW37491.1"/>
    <property type="molecule type" value="Genomic_DNA"/>
</dbReference>
<dbReference type="InterPro" id="IPR029000">
    <property type="entry name" value="Cyclophilin-like_dom_sf"/>
</dbReference>
<gene>
    <name evidence="5" type="ORF">MNBD_DELTA02-53</name>
</gene>
<accession>A0A3B0V3C6</accession>
<dbReference type="InterPro" id="IPR002130">
    <property type="entry name" value="Cyclophilin-type_PPIase_dom"/>
</dbReference>
<dbReference type="PANTHER" id="PTHR45625:SF4">
    <property type="entry name" value="PEPTIDYLPROLYL ISOMERASE DOMAIN AND WD REPEAT-CONTAINING PROTEIN 1"/>
    <property type="match status" value="1"/>
</dbReference>